<sequence>MEIKFIGTGGAFEPQYFNSAAILNFNNKNFLIDAGFTVYPRLLALNLLFKIDYILITHLHNDHSGSLANILLHKYFYQHGRKFTILYQSEKFKKQLEEFLVIQLKDTAKYVDFAPLEDISGISALDTFGLHSEGFQTYSFIFEEENERLVYSGDLGQTDFLFKHLQTLPACPTTVFHDITFDSQNKGHAHYTMLQPYQSQFKIFGYHCNPTENPQENTIPLVANQPNLIFPG</sequence>
<dbReference type="Gene3D" id="3.60.15.10">
    <property type="entry name" value="Ribonuclease Z/Hydroxyacylglutathione hydrolase-like"/>
    <property type="match status" value="1"/>
</dbReference>
<dbReference type="InterPro" id="IPR050114">
    <property type="entry name" value="UPF0173_UPF0282_UlaG_hydrolase"/>
</dbReference>
<keyword evidence="3" id="KW-1185">Reference proteome</keyword>
<gene>
    <name evidence="2" type="ORF">AAE02nite_25770</name>
</gene>
<protein>
    <submittedName>
        <fullName evidence="2">Uncharacterized protein</fullName>
    </submittedName>
</protein>
<dbReference type="SUPFAM" id="SSF56281">
    <property type="entry name" value="Metallo-hydrolase/oxidoreductase"/>
    <property type="match status" value="1"/>
</dbReference>
<proteinExistence type="predicted"/>
<dbReference type="AlphaFoldDB" id="A0A512AYW6"/>
<comment type="caution">
    <text evidence="2">The sequence shown here is derived from an EMBL/GenBank/DDBJ whole genome shotgun (WGS) entry which is preliminary data.</text>
</comment>
<name>A0A512AYW6_9BACT</name>
<reference evidence="2 3" key="1">
    <citation type="submission" date="2019-07" db="EMBL/GenBank/DDBJ databases">
        <title>Whole genome shotgun sequence of Adhaeribacter aerolatus NBRC 106133.</title>
        <authorList>
            <person name="Hosoyama A."/>
            <person name="Uohara A."/>
            <person name="Ohji S."/>
            <person name="Ichikawa N."/>
        </authorList>
    </citation>
    <scope>NUCLEOTIDE SEQUENCE [LARGE SCALE GENOMIC DNA]</scope>
    <source>
        <strain evidence="2 3">NBRC 106133</strain>
    </source>
</reference>
<accession>A0A512AYW6</accession>
<evidence type="ECO:0000313" key="2">
    <source>
        <dbReference type="EMBL" id="GEO04913.1"/>
    </source>
</evidence>
<evidence type="ECO:0000256" key="1">
    <source>
        <dbReference type="ARBA" id="ARBA00022801"/>
    </source>
</evidence>
<keyword evidence="1" id="KW-0378">Hydrolase</keyword>
<organism evidence="2 3">
    <name type="scientific">Adhaeribacter aerolatus</name>
    <dbReference type="NCBI Taxonomy" id="670289"/>
    <lineage>
        <taxon>Bacteria</taxon>
        <taxon>Pseudomonadati</taxon>
        <taxon>Bacteroidota</taxon>
        <taxon>Cytophagia</taxon>
        <taxon>Cytophagales</taxon>
        <taxon>Hymenobacteraceae</taxon>
        <taxon>Adhaeribacter</taxon>
    </lineage>
</organism>
<dbReference type="OrthoDB" id="9800940at2"/>
<evidence type="ECO:0000313" key="3">
    <source>
        <dbReference type="Proteomes" id="UP000321532"/>
    </source>
</evidence>
<dbReference type="InterPro" id="IPR036866">
    <property type="entry name" value="RibonucZ/Hydroxyglut_hydro"/>
</dbReference>
<dbReference type="Pfam" id="PF23023">
    <property type="entry name" value="Anti-Pycsar_Apyc1"/>
    <property type="match status" value="1"/>
</dbReference>
<dbReference type="GO" id="GO:0016787">
    <property type="term" value="F:hydrolase activity"/>
    <property type="evidence" value="ECO:0007669"/>
    <property type="project" value="UniProtKB-KW"/>
</dbReference>
<dbReference type="PANTHER" id="PTHR43546:SF9">
    <property type="entry name" value="L-ASCORBATE-6-PHOSPHATE LACTONASE ULAG-RELATED"/>
    <property type="match status" value="1"/>
</dbReference>
<dbReference type="PANTHER" id="PTHR43546">
    <property type="entry name" value="UPF0173 METAL-DEPENDENT HYDROLASE MJ1163-RELATED"/>
    <property type="match status" value="1"/>
</dbReference>
<dbReference type="Proteomes" id="UP000321532">
    <property type="component" value="Unassembled WGS sequence"/>
</dbReference>
<dbReference type="EMBL" id="BJYS01000018">
    <property type="protein sequence ID" value="GEO04913.1"/>
    <property type="molecule type" value="Genomic_DNA"/>
</dbReference>